<dbReference type="Pfam" id="PF00534">
    <property type="entry name" value="Glycos_transf_1"/>
    <property type="match status" value="1"/>
</dbReference>
<protein>
    <submittedName>
        <fullName evidence="9">Glycosyl transferase family 1</fullName>
    </submittedName>
</protein>
<dbReference type="AlphaFoldDB" id="A0A133V526"/>
<evidence type="ECO:0000313" key="10">
    <source>
        <dbReference type="Proteomes" id="UP000070035"/>
    </source>
</evidence>
<dbReference type="InterPro" id="IPR001296">
    <property type="entry name" value="Glyco_trans_1"/>
</dbReference>
<evidence type="ECO:0000256" key="2">
    <source>
        <dbReference type="ARBA" id="ARBA00011738"/>
    </source>
</evidence>
<keyword evidence="6" id="KW-0119">Carbohydrate metabolism</keyword>
<evidence type="ECO:0000313" key="9">
    <source>
        <dbReference type="EMBL" id="KXB01550.1"/>
    </source>
</evidence>
<comment type="caution">
    <text evidence="9">The sequence shown here is derived from an EMBL/GenBank/DDBJ whole genome shotgun (WGS) entry which is preliminary data.</text>
</comment>
<sequence length="403" mass="46076">MIRRLSDYREVVDEAKISEIYRKGNKIADNHILHINSTYYGGGVAEILMHMMPLLDDIGIDVGWRSLVGSPDFFRVTKKFHNALQGEEITLTDMKKRVYEQTNLSFAKFTHIDHDLVIIHDPQPLPLSKFYKRKQPWIWRCHIDLSEPQGEIWEYLRGFILPYNLVVYQMDEFAAQGVSGDYTIMRPSIDPLSVKNKDLPDGTIEKYTQKAGIDRERPLITQVSRFDKWKDPQGVIKVFDLIREEIDCQLLLVGAMATDDPEGQQVYEEVHSLIKDRNDIIVRIGAHDIMVNAIQKSSDVVLQKSIREGFGLSATEALWKKTPVVASNVGGLPAQVKDGETGFLVEPDDYEGAAKKVMDLLTDEDLREEMGENAKQHVKENFLITRHVEDWIDLWTKLLAPGA</sequence>
<comment type="subunit">
    <text evidence="2">Homodimer.</text>
</comment>
<feature type="domain" description="Trehalose synthase N-terminal" evidence="8">
    <location>
        <begin position="34"/>
        <end position="174"/>
    </location>
</feature>
<keyword evidence="3" id="KW-0313">Glucose metabolism</keyword>
<keyword evidence="4" id="KW-0328">Glycosyltransferase</keyword>
<evidence type="ECO:0000256" key="6">
    <source>
        <dbReference type="ARBA" id="ARBA00023277"/>
    </source>
</evidence>
<evidence type="ECO:0000256" key="5">
    <source>
        <dbReference type="ARBA" id="ARBA00022679"/>
    </source>
</evidence>
<dbReference type="InterPro" id="IPR049438">
    <property type="entry name" value="TreT_GT1"/>
</dbReference>
<evidence type="ECO:0000256" key="3">
    <source>
        <dbReference type="ARBA" id="ARBA00022526"/>
    </source>
</evidence>
<dbReference type="SUPFAM" id="SSF53756">
    <property type="entry name" value="UDP-Glycosyltransferase/glycogen phosphorylase"/>
    <property type="match status" value="1"/>
</dbReference>
<dbReference type="PATRIC" id="fig|1698274.3.peg.416"/>
<dbReference type="Proteomes" id="UP000070035">
    <property type="component" value="Unassembled WGS sequence"/>
</dbReference>
<accession>A0A133V526</accession>
<evidence type="ECO:0000256" key="4">
    <source>
        <dbReference type="ARBA" id="ARBA00022676"/>
    </source>
</evidence>
<comment type="similarity">
    <text evidence="1">Belongs to the glycosyltransferase group 1 family. Glycosyltransferase 4 subfamily.</text>
</comment>
<name>A0A133V526_9EURY</name>
<dbReference type="Gene3D" id="3.40.50.2000">
    <property type="entry name" value="Glycogen Phosphorylase B"/>
    <property type="match status" value="2"/>
</dbReference>
<dbReference type="PANTHER" id="PTHR47779:SF1">
    <property type="entry name" value="SYNTHASE (CCG-9), PUTATIVE (AFU_ORTHOLOGUE AFUA_3G12100)-RELATED"/>
    <property type="match status" value="1"/>
</dbReference>
<dbReference type="GO" id="GO:0016757">
    <property type="term" value="F:glycosyltransferase activity"/>
    <property type="evidence" value="ECO:0007669"/>
    <property type="project" value="UniProtKB-KW"/>
</dbReference>
<feature type="domain" description="Glycosyl transferase family 1" evidence="7">
    <location>
        <begin position="205"/>
        <end position="376"/>
    </location>
</feature>
<evidence type="ECO:0000256" key="1">
    <source>
        <dbReference type="ARBA" id="ARBA00009481"/>
    </source>
</evidence>
<proteinExistence type="inferred from homology"/>
<keyword evidence="10" id="KW-1185">Reference proteome</keyword>
<evidence type="ECO:0000259" key="7">
    <source>
        <dbReference type="Pfam" id="PF00534"/>
    </source>
</evidence>
<dbReference type="EMBL" id="LHXY01000034">
    <property type="protein sequence ID" value="KXB01550.1"/>
    <property type="molecule type" value="Genomic_DNA"/>
</dbReference>
<dbReference type="InterPro" id="IPR052078">
    <property type="entry name" value="Trehalose_Metab_GTase"/>
</dbReference>
<evidence type="ECO:0000259" key="8">
    <source>
        <dbReference type="Pfam" id="PF21269"/>
    </source>
</evidence>
<gene>
    <name evidence="9" type="ORF">AKJ44_02425</name>
</gene>
<dbReference type="Pfam" id="PF21269">
    <property type="entry name" value="TreT_GT1"/>
    <property type="match status" value="1"/>
</dbReference>
<reference evidence="9 10" key="1">
    <citation type="journal article" date="2016" name="Sci. Rep.">
        <title>Metabolic traits of an uncultured archaeal lineage -MSBL1- from brine pools of the Red Sea.</title>
        <authorList>
            <person name="Mwirichia R."/>
            <person name="Alam I."/>
            <person name="Rashid M."/>
            <person name="Vinu M."/>
            <person name="Ba-Alawi W."/>
            <person name="Anthony Kamau A."/>
            <person name="Kamanda Ngugi D."/>
            <person name="Goker M."/>
            <person name="Klenk H.P."/>
            <person name="Bajic V."/>
            <person name="Stingl U."/>
        </authorList>
    </citation>
    <scope>NUCLEOTIDE SEQUENCE [LARGE SCALE GENOMIC DNA]</scope>
    <source>
        <strain evidence="9">SCGC-AAA261F17</strain>
    </source>
</reference>
<organism evidence="9 10">
    <name type="scientific">candidate division MSBL1 archaeon SCGC-AAA261F17</name>
    <dbReference type="NCBI Taxonomy" id="1698274"/>
    <lineage>
        <taxon>Archaea</taxon>
        <taxon>Methanobacteriati</taxon>
        <taxon>Methanobacteriota</taxon>
        <taxon>candidate division MSBL1</taxon>
    </lineage>
</organism>
<dbReference type="GO" id="GO:0006006">
    <property type="term" value="P:glucose metabolic process"/>
    <property type="evidence" value="ECO:0007669"/>
    <property type="project" value="UniProtKB-KW"/>
</dbReference>
<dbReference type="PANTHER" id="PTHR47779">
    <property type="entry name" value="SYNTHASE (CCG-9), PUTATIVE (AFU_ORTHOLOGUE AFUA_3G12100)-RELATED"/>
    <property type="match status" value="1"/>
</dbReference>
<keyword evidence="5 9" id="KW-0808">Transferase</keyword>